<reference evidence="2 3" key="1">
    <citation type="journal article" date="2021" name="Sci. Rep.">
        <title>Genome sequencing of the multicellular alga Astrephomene provides insights into convergent evolution of germ-soma differentiation.</title>
        <authorList>
            <person name="Yamashita S."/>
            <person name="Yamamoto K."/>
            <person name="Matsuzaki R."/>
            <person name="Suzuki S."/>
            <person name="Yamaguchi H."/>
            <person name="Hirooka S."/>
            <person name="Minakuchi Y."/>
            <person name="Miyagishima S."/>
            <person name="Kawachi M."/>
            <person name="Toyoda A."/>
            <person name="Nozaki H."/>
        </authorList>
    </citation>
    <scope>NUCLEOTIDE SEQUENCE [LARGE SCALE GENOMIC DNA]</scope>
    <source>
        <strain evidence="2 3">NIES-4017</strain>
    </source>
</reference>
<keyword evidence="3" id="KW-1185">Reference proteome</keyword>
<evidence type="ECO:0000313" key="3">
    <source>
        <dbReference type="Proteomes" id="UP001054857"/>
    </source>
</evidence>
<comment type="caution">
    <text evidence="2">The sequence shown here is derived from an EMBL/GenBank/DDBJ whole genome shotgun (WGS) entry which is preliminary data.</text>
</comment>
<dbReference type="PANTHER" id="PTHR31515">
    <property type="entry name" value="TRANSMEMBRANE PROTEIN-RELATED"/>
    <property type="match status" value="1"/>
</dbReference>
<accession>A0AAD3DWN9</accession>
<organism evidence="2 3">
    <name type="scientific">Astrephomene gubernaculifera</name>
    <dbReference type="NCBI Taxonomy" id="47775"/>
    <lineage>
        <taxon>Eukaryota</taxon>
        <taxon>Viridiplantae</taxon>
        <taxon>Chlorophyta</taxon>
        <taxon>core chlorophytes</taxon>
        <taxon>Chlorophyceae</taxon>
        <taxon>CS clade</taxon>
        <taxon>Chlamydomonadales</taxon>
        <taxon>Astrephomenaceae</taxon>
        <taxon>Astrephomene</taxon>
    </lineage>
</organism>
<keyword evidence="1" id="KW-1133">Transmembrane helix</keyword>
<proteinExistence type="predicted"/>
<dbReference type="EMBL" id="BMAR01000030">
    <property type="protein sequence ID" value="GFR49470.1"/>
    <property type="molecule type" value="Genomic_DNA"/>
</dbReference>
<dbReference type="Proteomes" id="UP001054857">
    <property type="component" value="Unassembled WGS sequence"/>
</dbReference>
<sequence>MLPELAALAASAVRHLVWPPLQHVPGQRQLGAALADVMPYKKKGGEGAGAGAGGQGTLVVQVVHIHDTLAIPPRSVKLDVLQAELDAALYGSAVRVEVRESYLSFSMCDLCVSAYSSALRVRTRRQEGSSVTAAAGQVLDRLVLHRSMREYDEVVLAYSGVHDTSGVLPVFVFDLSLREEALLLDGELQAAAFPDMVLAVASLAPPARTRTSCGHMSRNLQPEDVTRGVLGAVLQSAFALPHTAQRYHPSSGAGWDYLWTLGATPFAPLSAATQLSRPLAAAAVRNLALAEAERQAGRVAAVLRGLLHLAPGKHGGGGGDWRAALPSAPQRQRLAARVNVAALKLGMAAAALGQGRNADALRIALQMSPDAAAIEHVAAQLQSTLLAKLDCSAAPLVTHGSASSRFISHWLLPYMPYIGLLWPPLGSLALWVAAGWWRGRWARKRADARYDKIY</sequence>
<feature type="transmembrane region" description="Helical" evidence="1">
    <location>
        <begin position="414"/>
        <end position="437"/>
    </location>
</feature>
<evidence type="ECO:0000313" key="2">
    <source>
        <dbReference type="EMBL" id="GFR49470.1"/>
    </source>
</evidence>
<dbReference type="AlphaFoldDB" id="A0AAD3DWN9"/>
<protein>
    <submittedName>
        <fullName evidence="2">Uncharacterized protein</fullName>
    </submittedName>
</protein>
<keyword evidence="1" id="KW-0472">Membrane</keyword>
<gene>
    <name evidence="2" type="ORF">Agub_g11530</name>
</gene>
<evidence type="ECO:0000256" key="1">
    <source>
        <dbReference type="SAM" id="Phobius"/>
    </source>
</evidence>
<dbReference type="PANTHER" id="PTHR31515:SF4">
    <property type="entry name" value="TRANSMEMBRANE PROTEIN"/>
    <property type="match status" value="1"/>
</dbReference>
<keyword evidence="1" id="KW-0812">Transmembrane</keyword>
<name>A0AAD3DWN9_9CHLO</name>